<sequence>MTEETQAQVEQEFYLPTLEDLFKLHTDDKLT</sequence>
<proteinExistence type="predicted"/>
<dbReference type="EMBL" id="LAZR01053455">
    <property type="protein sequence ID" value="KKK80706.1"/>
    <property type="molecule type" value="Genomic_DNA"/>
</dbReference>
<reference evidence="1" key="1">
    <citation type="journal article" date="2015" name="Nature">
        <title>Complex archaea that bridge the gap between prokaryotes and eukaryotes.</title>
        <authorList>
            <person name="Spang A."/>
            <person name="Saw J.H."/>
            <person name="Jorgensen S.L."/>
            <person name="Zaremba-Niedzwiedzka K."/>
            <person name="Martijn J."/>
            <person name="Lind A.E."/>
            <person name="van Eijk R."/>
            <person name="Schleper C."/>
            <person name="Guy L."/>
            <person name="Ettema T.J."/>
        </authorList>
    </citation>
    <scope>NUCLEOTIDE SEQUENCE</scope>
</reference>
<dbReference type="AlphaFoldDB" id="A0A0F9B893"/>
<feature type="non-terminal residue" evidence="1">
    <location>
        <position position="31"/>
    </location>
</feature>
<comment type="caution">
    <text evidence="1">The sequence shown here is derived from an EMBL/GenBank/DDBJ whole genome shotgun (WGS) entry which is preliminary data.</text>
</comment>
<gene>
    <name evidence="1" type="ORF">LCGC14_2820790</name>
</gene>
<accession>A0A0F9B893</accession>
<protein>
    <submittedName>
        <fullName evidence="1">Uncharacterized protein</fullName>
    </submittedName>
</protein>
<organism evidence="1">
    <name type="scientific">marine sediment metagenome</name>
    <dbReference type="NCBI Taxonomy" id="412755"/>
    <lineage>
        <taxon>unclassified sequences</taxon>
        <taxon>metagenomes</taxon>
        <taxon>ecological metagenomes</taxon>
    </lineage>
</organism>
<evidence type="ECO:0000313" key="1">
    <source>
        <dbReference type="EMBL" id="KKK80706.1"/>
    </source>
</evidence>
<name>A0A0F9B893_9ZZZZ</name>